<keyword evidence="1" id="KW-0472">Membrane</keyword>
<keyword evidence="1" id="KW-0812">Transmembrane</keyword>
<gene>
    <name evidence="2" type="ORF">PTSG_12758</name>
</gene>
<feature type="transmembrane region" description="Helical" evidence="1">
    <location>
        <begin position="12"/>
        <end position="30"/>
    </location>
</feature>
<proteinExistence type="predicted"/>
<evidence type="ECO:0000313" key="3">
    <source>
        <dbReference type="Proteomes" id="UP000007799"/>
    </source>
</evidence>
<dbReference type="Proteomes" id="UP000007799">
    <property type="component" value="Unassembled WGS sequence"/>
</dbReference>
<dbReference type="GeneID" id="16070938"/>
<organism evidence="3">
    <name type="scientific">Salpingoeca rosetta (strain ATCC 50818 / BSB-021)</name>
    <dbReference type="NCBI Taxonomy" id="946362"/>
    <lineage>
        <taxon>Eukaryota</taxon>
        <taxon>Choanoflagellata</taxon>
        <taxon>Craspedida</taxon>
        <taxon>Salpingoecidae</taxon>
        <taxon>Salpingoeca</taxon>
    </lineage>
</organism>
<protein>
    <submittedName>
        <fullName evidence="2">Uncharacterized protein</fullName>
    </submittedName>
</protein>
<name>F2UK44_SALR5</name>
<dbReference type="EMBL" id="GL832978">
    <property type="protein sequence ID" value="EGD77493.1"/>
    <property type="molecule type" value="Genomic_DNA"/>
</dbReference>
<accession>F2UK44</accession>
<dbReference type="InParanoid" id="F2UK44"/>
<evidence type="ECO:0000313" key="2">
    <source>
        <dbReference type="EMBL" id="EGD77493.1"/>
    </source>
</evidence>
<reference evidence="2" key="1">
    <citation type="submission" date="2009-08" db="EMBL/GenBank/DDBJ databases">
        <title>Annotation of Salpingoeca rosetta.</title>
        <authorList>
            <consortium name="The Broad Institute Genome Sequencing Platform"/>
            <person name="Russ C."/>
            <person name="Cuomo C."/>
            <person name="Burger G."/>
            <person name="Gray M.W."/>
            <person name="Holland P.W.H."/>
            <person name="King N."/>
            <person name="Lang F.B.F."/>
            <person name="Roger A.J."/>
            <person name="Ruiz-Trillo I."/>
            <person name="Young S.K."/>
            <person name="Zeng Q."/>
            <person name="Gargeya S."/>
            <person name="Alvarado L."/>
            <person name="Berlin A."/>
            <person name="Chapman S.B."/>
            <person name="Chen Z."/>
            <person name="Freedman E."/>
            <person name="Gellesch M."/>
            <person name="Goldberg J."/>
            <person name="Griggs A."/>
            <person name="Gujja S."/>
            <person name="Heilman E."/>
            <person name="Heiman D."/>
            <person name="Howarth C."/>
            <person name="Mehta T."/>
            <person name="Neiman D."/>
            <person name="Pearson M."/>
            <person name="Roberts A."/>
            <person name="Saif S."/>
            <person name="Shea T."/>
            <person name="Shenoy N."/>
            <person name="Sisk P."/>
            <person name="Stolte C."/>
            <person name="Sykes S."/>
            <person name="White J."/>
            <person name="Yandava C."/>
            <person name="Haas B."/>
            <person name="Nusbaum C."/>
            <person name="Birren B."/>
        </authorList>
    </citation>
    <scope>NUCLEOTIDE SEQUENCE [LARGE SCALE GENOMIC DNA]</scope>
    <source>
        <strain evidence="2">ATCC 50818</strain>
    </source>
</reference>
<keyword evidence="3" id="KW-1185">Reference proteome</keyword>
<dbReference type="AlphaFoldDB" id="F2UK44"/>
<dbReference type="RefSeq" id="XP_004990381.1">
    <property type="nucleotide sequence ID" value="XM_004990324.1"/>
</dbReference>
<evidence type="ECO:0000256" key="1">
    <source>
        <dbReference type="SAM" id="Phobius"/>
    </source>
</evidence>
<sequence length="67" mass="7403">MASPSRTFQRGVSLLVVIAAVALFVNGYLYQTRKPHLGELLARNHEKTIIATYDAREMAVDALKNTA</sequence>
<dbReference type="KEGG" id="sre:PTSG_12758"/>
<keyword evidence="1" id="KW-1133">Transmembrane helix</keyword>